<protein>
    <submittedName>
        <fullName evidence="1">Uncharacterized protein</fullName>
    </submittedName>
</protein>
<name>A0A9P9IN72_9PLEO</name>
<dbReference type="EMBL" id="JAGMWT010000006">
    <property type="protein sequence ID" value="KAH7126767.1"/>
    <property type="molecule type" value="Genomic_DNA"/>
</dbReference>
<evidence type="ECO:0000313" key="1">
    <source>
        <dbReference type="EMBL" id="KAH7126767.1"/>
    </source>
</evidence>
<gene>
    <name evidence="1" type="ORF">B0J11DRAFT_579204</name>
</gene>
<sequence>MSNPWEGSVLPLEDPVSAFGLNPIPRNKRKFMSSTEEEFETEQDKKGLSYRVGWPILPPLPCSTSTDGIPQHVPHRQQWLTFVRTILQTQGIDDAHPFFAFRIPSALVGVDVDKTEWLTLVIPLPDMEVHRHRICNAMYMIRKEFRKMDSIAKGVTIEFLEHGALAGGYRTPITSASQDLVQAFQKYVPELIHNFLTDERWLTIECYHFSTKPLQSTLRPTIGISSPTAGEPKWWATTLPRIRDWLSSREIKFDIELSFWISTLLTNPWATDSPETLQAYDQRVPMGSSIGNKGTDACGTVGGMVALQDANGNLHHKGITCFHVIWEDTSGFDKACEKSNDGSLLPRDAASLRIDIMCPADRDHQSRTEHIDALIERLSKSTGEDVTATRTEMKKQVQDLRNKNRAFGSLHSGSGHRVIKAPLHNREAEESKQKGRTSYNWPLDWGLVNLDKQRSVKKEISCTPSSRYSHTKLVNSMASHKWTTIHPLNEGVLCAKYGRSTQWTFGEMTGTPVVIEPKECLEISEIYGFDAKYTGTCLGARSREIRTSATEFADRGDSGSIVVLDDDDNNKGTWFGLLFGITGHGTAMILPLDLIFNDIEKVTGMKVVFPVRL</sequence>
<comment type="caution">
    <text evidence="1">The sequence shown here is derived from an EMBL/GenBank/DDBJ whole genome shotgun (WGS) entry which is preliminary data.</text>
</comment>
<organism evidence="1 2">
    <name type="scientific">Dendryphion nanum</name>
    <dbReference type="NCBI Taxonomy" id="256645"/>
    <lineage>
        <taxon>Eukaryota</taxon>
        <taxon>Fungi</taxon>
        <taxon>Dikarya</taxon>
        <taxon>Ascomycota</taxon>
        <taxon>Pezizomycotina</taxon>
        <taxon>Dothideomycetes</taxon>
        <taxon>Pleosporomycetidae</taxon>
        <taxon>Pleosporales</taxon>
        <taxon>Torulaceae</taxon>
        <taxon>Dendryphion</taxon>
    </lineage>
</organism>
<dbReference type="Proteomes" id="UP000700596">
    <property type="component" value="Unassembled WGS sequence"/>
</dbReference>
<dbReference type="OrthoDB" id="5351220at2759"/>
<accession>A0A9P9IN72</accession>
<evidence type="ECO:0000313" key="2">
    <source>
        <dbReference type="Proteomes" id="UP000700596"/>
    </source>
</evidence>
<keyword evidence="2" id="KW-1185">Reference proteome</keyword>
<dbReference type="AlphaFoldDB" id="A0A9P9IN72"/>
<reference evidence="1" key="1">
    <citation type="journal article" date="2021" name="Nat. Commun.">
        <title>Genetic determinants of endophytism in the Arabidopsis root mycobiome.</title>
        <authorList>
            <person name="Mesny F."/>
            <person name="Miyauchi S."/>
            <person name="Thiergart T."/>
            <person name="Pickel B."/>
            <person name="Atanasova L."/>
            <person name="Karlsson M."/>
            <person name="Huettel B."/>
            <person name="Barry K.W."/>
            <person name="Haridas S."/>
            <person name="Chen C."/>
            <person name="Bauer D."/>
            <person name="Andreopoulos W."/>
            <person name="Pangilinan J."/>
            <person name="LaButti K."/>
            <person name="Riley R."/>
            <person name="Lipzen A."/>
            <person name="Clum A."/>
            <person name="Drula E."/>
            <person name="Henrissat B."/>
            <person name="Kohler A."/>
            <person name="Grigoriev I.V."/>
            <person name="Martin F.M."/>
            <person name="Hacquard S."/>
        </authorList>
    </citation>
    <scope>NUCLEOTIDE SEQUENCE</scope>
    <source>
        <strain evidence="1">MPI-CAGE-CH-0243</strain>
    </source>
</reference>
<proteinExistence type="predicted"/>